<dbReference type="OrthoDB" id="2150604at2759"/>
<reference evidence="1 2" key="1">
    <citation type="journal article" date="2014" name="Proc. Natl. Acad. Sci. U.S.A.">
        <title>Trajectory and genomic determinants of fungal-pathogen speciation and host adaptation.</title>
        <authorList>
            <person name="Hu X."/>
            <person name="Xiao G."/>
            <person name="Zheng P."/>
            <person name="Shang Y."/>
            <person name="Su Y."/>
            <person name="Zhang X."/>
            <person name="Liu X."/>
            <person name="Zhan S."/>
            <person name="St Leger R.J."/>
            <person name="Wang C."/>
        </authorList>
    </citation>
    <scope>NUCLEOTIDE SEQUENCE [LARGE SCALE GENOMIC DNA]</scope>
    <source>
        <strain evidence="1 2">ARSEF 977</strain>
    </source>
</reference>
<proteinExistence type="predicted"/>
<dbReference type="Pfam" id="PF07247">
    <property type="entry name" value="AATase"/>
    <property type="match status" value="1"/>
</dbReference>
<comment type="caution">
    <text evidence="1">The sequence shown here is derived from an EMBL/GenBank/DDBJ whole genome shotgun (WGS) entry which is preliminary data.</text>
</comment>
<organism evidence="1 2">
    <name type="scientific">Metarhizium guizhouense (strain ARSEF 977)</name>
    <dbReference type="NCBI Taxonomy" id="1276136"/>
    <lineage>
        <taxon>Eukaryota</taxon>
        <taxon>Fungi</taxon>
        <taxon>Dikarya</taxon>
        <taxon>Ascomycota</taxon>
        <taxon>Pezizomycotina</taxon>
        <taxon>Sordariomycetes</taxon>
        <taxon>Hypocreomycetidae</taxon>
        <taxon>Hypocreales</taxon>
        <taxon>Clavicipitaceae</taxon>
        <taxon>Metarhizium</taxon>
    </lineage>
</organism>
<dbReference type="HOGENOM" id="CLU_024469_0_2_1"/>
<dbReference type="Proteomes" id="UP000031192">
    <property type="component" value="Unassembled WGS sequence"/>
</dbReference>
<dbReference type="PANTHER" id="PTHR28037:SF1">
    <property type="entry name" value="ALCOHOL O-ACETYLTRANSFERASE 1-RELATED"/>
    <property type="match status" value="1"/>
</dbReference>
<dbReference type="PANTHER" id="PTHR28037">
    <property type="entry name" value="ALCOHOL O-ACETYLTRANSFERASE 1-RELATED"/>
    <property type="match status" value="1"/>
</dbReference>
<keyword evidence="2" id="KW-1185">Reference proteome</keyword>
<accession>A0A0B4GL88</accession>
<gene>
    <name evidence="1" type="ORF">MGU_05133</name>
</gene>
<sequence length="485" mass="53121">MAHQAAQHPSTSQRIIRKLADIELYHTATHLLGQYVGTVLSVTYIIPTPPSTQLQARFEAAIAQTILQHPILQVAITGEDSPDPSFVQLSSVNLRHHITWRSPLASSKEQVLQKQLDTKFTRLDTTPGWRIVILAQQEGTLDVLFAWNHAICDGISGKTFHESLLAHLNSATPSSADIHGGTLNLPAIRAFPPPATSAKFPLGPRYLVAALWDEYKPPAFAQPARWAPVRPSPYKTALRSVKLAAGLLQGVLSACRNHGTTLTGLLHALALVSLATSVPPREAAGFRSETALDMRRFVQGAGAALAMGNLCSSTHHCFGRRATSRLRERIKRAGGNSGRRKAMLAETVWAVARQVRREIQTALDKGTRDNILGLMRFVKDWRRQMAKYVRKPRMIGWAVTNLGILDGEPVLDGERTCAGERWRVGEARFTLSAQASGAAISISVISVKRASLCMDVSWQDGLVDALIVEKLVTDLGEWLEYLATV</sequence>
<dbReference type="AlphaFoldDB" id="A0A0B4GL88"/>
<dbReference type="InterPro" id="IPR052058">
    <property type="entry name" value="Alcohol_O-acetyltransferase"/>
</dbReference>
<dbReference type="Gene3D" id="3.30.559.10">
    <property type="entry name" value="Chloramphenicol acetyltransferase-like domain"/>
    <property type="match status" value="1"/>
</dbReference>
<protein>
    <submittedName>
        <fullName evidence="1">Alcohol acetyltransferase</fullName>
    </submittedName>
</protein>
<dbReference type="SUPFAM" id="SSF52777">
    <property type="entry name" value="CoA-dependent acyltransferases"/>
    <property type="match status" value="1"/>
</dbReference>
<name>A0A0B4GL88_METGA</name>
<evidence type="ECO:0000313" key="2">
    <source>
        <dbReference type="Proteomes" id="UP000031192"/>
    </source>
</evidence>
<dbReference type="InterPro" id="IPR010828">
    <property type="entry name" value="Atf2/Sli1-like"/>
</dbReference>
<dbReference type="InterPro" id="IPR023213">
    <property type="entry name" value="CAT-like_dom_sf"/>
</dbReference>
<evidence type="ECO:0000313" key="1">
    <source>
        <dbReference type="EMBL" id="KID87895.1"/>
    </source>
</evidence>
<dbReference type="GO" id="GO:0008080">
    <property type="term" value="F:N-acetyltransferase activity"/>
    <property type="evidence" value="ECO:0007669"/>
    <property type="project" value="TreeGrafter"/>
</dbReference>
<dbReference type="EMBL" id="AZNH01000014">
    <property type="protein sequence ID" value="KID87895.1"/>
    <property type="molecule type" value="Genomic_DNA"/>
</dbReference>
<dbReference type="Gene3D" id="3.30.559.30">
    <property type="entry name" value="Nonribosomal peptide synthetase, condensation domain"/>
    <property type="match status" value="1"/>
</dbReference>